<dbReference type="Pfam" id="PF05048">
    <property type="entry name" value="NosD"/>
    <property type="match status" value="1"/>
</dbReference>
<reference evidence="4 5" key="1">
    <citation type="submission" date="2020-04" db="EMBL/GenBank/DDBJ databases">
        <title>CFH 90308 Microbacterium sp.</title>
        <authorList>
            <person name="Nie G."/>
            <person name="Ming H."/>
            <person name="Xia T."/>
        </authorList>
    </citation>
    <scope>NUCLEOTIDE SEQUENCE [LARGE SCALE GENOMIC DNA]</scope>
    <source>
        <strain evidence="4 5">CFH 90308</strain>
    </source>
</reference>
<dbReference type="RefSeq" id="WP_168912821.1">
    <property type="nucleotide sequence ID" value="NZ_JABACI010000003.1"/>
</dbReference>
<keyword evidence="2" id="KW-0732">Signal</keyword>
<dbReference type="PANTHER" id="PTHR22990:SF15">
    <property type="entry name" value="F-BOX ONLY PROTEIN 10"/>
    <property type="match status" value="1"/>
</dbReference>
<evidence type="ECO:0000256" key="1">
    <source>
        <dbReference type="ARBA" id="ARBA00022737"/>
    </source>
</evidence>
<feature type="domain" description="Periplasmic copper-binding protein NosD beta helix" evidence="3">
    <location>
        <begin position="84"/>
        <end position="268"/>
    </location>
</feature>
<dbReference type="SUPFAM" id="SSF51126">
    <property type="entry name" value="Pectin lyase-like"/>
    <property type="match status" value="1"/>
</dbReference>
<dbReference type="InterPro" id="IPR007742">
    <property type="entry name" value="NosD_dom"/>
</dbReference>
<dbReference type="EMBL" id="JABACI010000003">
    <property type="protein sequence ID" value="NLP84311.1"/>
    <property type="molecule type" value="Genomic_DNA"/>
</dbReference>
<dbReference type="InterPro" id="IPR006626">
    <property type="entry name" value="PbH1"/>
</dbReference>
<dbReference type="PROSITE" id="PS51318">
    <property type="entry name" value="TAT"/>
    <property type="match status" value="1"/>
</dbReference>
<protein>
    <submittedName>
        <fullName evidence="4">Plasmid stabilization protein</fullName>
    </submittedName>
</protein>
<dbReference type="Gene3D" id="2.160.20.10">
    <property type="entry name" value="Single-stranded right-handed beta-helix, Pectin lyase-like"/>
    <property type="match status" value="1"/>
</dbReference>
<organism evidence="4 5">
    <name type="scientific">Microbacterium salsuginis</name>
    <dbReference type="NCBI Taxonomy" id="2722803"/>
    <lineage>
        <taxon>Bacteria</taxon>
        <taxon>Bacillati</taxon>
        <taxon>Actinomycetota</taxon>
        <taxon>Actinomycetes</taxon>
        <taxon>Micrococcales</taxon>
        <taxon>Microbacteriaceae</taxon>
        <taxon>Microbacterium</taxon>
    </lineage>
</organism>
<dbReference type="SMART" id="SM00710">
    <property type="entry name" value="PbH1"/>
    <property type="match status" value="8"/>
</dbReference>
<dbReference type="InterPro" id="IPR051550">
    <property type="entry name" value="SCF-Subunits/Alg-Epimerases"/>
</dbReference>
<keyword evidence="5" id="KW-1185">Reference proteome</keyword>
<dbReference type="PANTHER" id="PTHR22990">
    <property type="entry name" value="F-BOX ONLY PROTEIN"/>
    <property type="match status" value="1"/>
</dbReference>
<comment type="caution">
    <text evidence="4">The sequence shown here is derived from an EMBL/GenBank/DDBJ whole genome shotgun (WGS) entry which is preliminary data.</text>
</comment>
<proteinExistence type="predicted"/>
<feature type="chain" id="PRO_5046482609" evidence="2">
    <location>
        <begin position="26"/>
        <end position="438"/>
    </location>
</feature>
<gene>
    <name evidence="4" type="ORF">HF576_10650</name>
</gene>
<evidence type="ECO:0000313" key="5">
    <source>
        <dbReference type="Proteomes" id="UP001429745"/>
    </source>
</evidence>
<keyword evidence="1" id="KW-0677">Repeat</keyword>
<dbReference type="InterPro" id="IPR006311">
    <property type="entry name" value="TAT_signal"/>
</dbReference>
<dbReference type="Proteomes" id="UP001429745">
    <property type="component" value="Unassembled WGS sequence"/>
</dbReference>
<accession>A0ABX1KBA5</accession>
<evidence type="ECO:0000256" key="2">
    <source>
        <dbReference type="SAM" id="SignalP"/>
    </source>
</evidence>
<feature type="signal peptide" evidence="2">
    <location>
        <begin position="1"/>
        <end position="25"/>
    </location>
</feature>
<name>A0ABX1KBA5_9MICO</name>
<dbReference type="InterPro" id="IPR011050">
    <property type="entry name" value="Pectin_lyase_fold/virulence"/>
</dbReference>
<evidence type="ECO:0000313" key="4">
    <source>
        <dbReference type="EMBL" id="NLP84311.1"/>
    </source>
</evidence>
<dbReference type="InterPro" id="IPR012334">
    <property type="entry name" value="Pectin_lyas_fold"/>
</dbReference>
<sequence length="438" mass="45009">MPSSPAVLRRALVTVTLTAAVVAGAAACAPEPAAAPATVRVPGDAETISAAVELVAEGGLILVEPGTYTEQVLVDKADVTLRGLDRNETVIDAENIRPYGVVAVADGVSIENLTVTGATFYGVLVTGMHDESGPTAHGVDGYSRLDPEQFPPVQRFAIDHVTAYNNGLYGLYAFDAQHGVIRDSYASGSADSGIYVGQCRDCDIRVTGNVAENNAVGFENANASDSVVVAGNRFSGNRVGMTFLSNYQEAFAPQRGNAVTGNLVSGNTATDAPAHAEGGFGVGIGISGGTANMFDRNRIESNPRAGVVLSSTEDLATLDNLFRGNAIAGNGVGIANASSSRAPARGNCLEGEAPSTLPLELFASCAPGVDQPTADAASLPAPEVPPGVSFMKVAPPPPQPSMEDPEAPARVLPDVLPALDLGTIELPPADFLGERSRW</sequence>
<evidence type="ECO:0000259" key="3">
    <source>
        <dbReference type="Pfam" id="PF05048"/>
    </source>
</evidence>